<feature type="compositionally biased region" description="Polar residues" evidence="1">
    <location>
        <begin position="173"/>
        <end position="183"/>
    </location>
</feature>
<feature type="domain" description="RNase H type-1" evidence="2">
    <location>
        <begin position="1"/>
        <end position="163"/>
    </location>
</feature>
<evidence type="ECO:0000313" key="4">
    <source>
        <dbReference type="Proteomes" id="UP000001887"/>
    </source>
</evidence>
<protein>
    <recommendedName>
        <fullName evidence="2">RNase H type-1 domain-containing protein</fullName>
    </recommendedName>
</protein>
<evidence type="ECO:0000259" key="2">
    <source>
        <dbReference type="PROSITE" id="PS50879"/>
    </source>
</evidence>
<dbReference type="EMBL" id="CP001848">
    <property type="protein sequence ID" value="ADB17499.1"/>
    <property type="molecule type" value="Genomic_DNA"/>
</dbReference>
<gene>
    <name evidence="3" type="ordered locus">Psta_2833</name>
</gene>
<proteinExistence type="predicted"/>
<feature type="region of interest" description="Disordered" evidence="1">
    <location>
        <begin position="142"/>
        <end position="183"/>
    </location>
</feature>
<keyword evidence="4" id="KW-1185">Reference proteome</keyword>
<dbReference type="GO" id="GO:0003676">
    <property type="term" value="F:nucleic acid binding"/>
    <property type="evidence" value="ECO:0007669"/>
    <property type="project" value="InterPro"/>
</dbReference>
<dbReference type="SUPFAM" id="SSF53098">
    <property type="entry name" value="Ribonuclease H-like"/>
    <property type="match status" value="1"/>
</dbReference>
<evidence type="ECO:0000313" key="3">
    <source>
        <dbReference type="EMBL" id="ADB17499.1"/>
    </source>
</evidence>
<dbReference type="InterPro" id="IPR036397">
    <property type="entry name" value="RNaseH_sf"/>
</dbReference>
<dbReference type="AlphaFoldDB" id="D2R7S3"/>
<evidence type="ECO:0000256" key="1">
    <source>
        <dbReference type="SAM" id="MobiDB-lite"/>
    </source>
</evidence>
<dbReference type="OrthoDB" id="277546at2"/>
<sequence>MPTRTPHFLLFSRSHSATASSRESGIWEFELRSTDNALATSAADEEPGATGERLELLAIVRGLEALDQPSKVTLVTRSTTVLRGLRYGISQWRENEWEWERFGQMTPVKHRDLWQRIDQAMQIHVVDARPLEPVIDDLSPPLAANRPAIGEESSRQLSTSDGKQWRVDRPHQVASSRNVPAESSENPRIWNWLVASIAQLVPTLGLGAGQ</sequence>
<dbReference type="Pfam" id="PF00075">
    <property type="entry name" value="RNase_H"/>
    <property type="match status" value="1"/>
</dbReference>
<dbReference type="Proteomes" id="UP000001887">
    <property type="component" value="Chromosome"/>
</dbReference>
<dbReference type="InterPro" id="IPR012337">
    <property type="entry name" value="RNaseH-like_sf"/>
</dbReference>
<dbReference type="Gene3D" id="3.30.420.10">
    <property type="entry name" value="Ribonuclease H-like superfamily/Ribonuclease H"/>
    <property type="match status" value="1"/>
</dbReference>
<reference evidence="3 4" key="1">
    <citation type="journal article" date="2009" name="Stand. Genomic Sci.">
        <title>Complete genome sequence of Pirellula staleyi type strain (ATCC 27377).</title>
        <authorList>
            <person name="Clum A."/>
            <person name="Tindall B.J."/>
            <person name="Sikorski J."/>
            <person name="Ivanova N."/>
            <person name="Mavrommatis K."/>
            <person name="Lucas S."/>
            <person name="Glavina del Rio T."/>
            <person name="Nolan M."/>
            <person name="Chen F."/>
            <person name="Tice H."/>
            <person name="Pitluck S."/>
            <person name="Cheng J.F."/>
            <person name="Chertkov O."/>
            <person name="Brettin T."/>
            <person name="Han C."/>
            <person name="Detter J.C."/>
            <person name="Kuske C."/>
            <person name="Bruce D."/>
            <person name="Goodwin L."/>
            <person name="Ovchinikova G."/>
            <person name="Pati A."/>
            <person name="Mikhailova N."/>
            <person name="Chen A."/>
            <person name="Palaniappan K."/>
            <person name="Land M."/>
            <person name="Hauser L."/>
            <person name="Chang Y.J."/>
            <person name="Jeffries C.D."/>
            <person name="Chain P."/>
            <person name="Rohde M."/>
            <person name="Goker M."/>
            <person name="Bristow J."/>
            <person name="Eisen J.A."/>
            <person name="Markowitz V."/>
            <person name="Hugenholtz P."/>
            <person name="Kyrpides N.C."/>
            <person name="Klenk H.P."/>
            <person name="Lapidus A."/>
        </authorList>
    </citation>
    <scope>NUCLEOTIDE SEQUENCE [LARGE SCALE GENOMIC DNA]</scope>
    <source>
        <strain evidence="4">ATCC 27377 / DSM 6068 / ICPB 4128</strain>
    </source>
</reference>
<dbReference type="KEGG" id="psl:Psta_2833"/>
<dbReference type="InterPro" id="IPR002156">
    <property type="entry name" value="RNaseH_domain"/>
</dbReference>
<dbReference type="eggNOG" id="COG0328">
    <property type="taxonomic scope" value="Bacteria"/>
</dbReference>
<name>D2R7S3_PIRSD</name>
<dbReference type="HOGENOM" id="CLU_1309183_0_0_0"/>
<dbReference type="STRING" id="530564.Psta_2833"/>
<dbReference type="PROSITE" id="PS50879">
    <property type="entry name" value="RNASE_H_1"/>
    <property type="match status" value="1"/>
</dbReference>
<accession>D2R7S3</accession>
<organism evidence="3 4">
    <name type="scientific">Pirellula staleyi (strain ATCC 27377 / DSM 6068 / ICPB 4128)</name>
    <name type="common">Pirella staleyi</name>
    <dbReference type="NCBI Taxonomy" id="530564"/>
    <lineage>
        <taxon>Bacteria</taxon>
        <taxon>Pseudomonadati</taxon>
        <taxon>Planctomycetota</taxon>
        <taxon>Planctomycetia</taxon>
        <taxon>Pirellulales</taxon>
        <taxon>Pirellulaceae</taxon>
        <taxon>Pirellula</taxon>
    </lineage>
</organism>
<dbReference type="GO" id="GO:0004523">
    <property type="term" value="F:RNA-DNA hybrid ribonuclease activity"/>
    <property type="evidence" value="ECO:0007669"/>
    <property type="project" value="InterPro"/>
</dbReference>